<evidence type="ECO:0000313" key="3">
    <source>
        <dbReference type="EMBL" id="KTR94689.1"/>
    </source>
</evidence>
<dbReference type="InterPro" id="IPR008613">
    <property type="entry name" value="Excalibur_Ca-bd_domain"/>
</dbReference>
<evidence type="ECO:0000313" key="4">
    <source>
        <dbReference type="Proteomes" id="UP000075025"/>
    </source>
</evidence>
<dbReference type="AlphaFoldDB" id="A0A147EXG4"/>
<evidence type="ECO:0000259" key="2">
    <source>
        <dbReference type="SMART" id="SM00894"/>
    </source>
</evidence>
<comment type="caution">
    <text evidence="3">The sequence shown here is derived from an EMBL/GenBank/DDBJ whole genome shotgun (WGS) entry which is preliminary data.</text>
</comment>
<accession>A0A147EXG4</accession>
<dbReference type="Pfam" id="PF05901">
    <property type="entry name" value="Excalibur"/>
    <property type="match status" value="1"/>
</dbReference>
<feature type="domain" description="Excalibur calcium-binding" evidence="2">
    <location>
        <begin position="35"/>
        <end position="71"/>
    </location>
</feature>
<evidence type="ECO:0000256" key="1">
    <source>
        <dbReference type="SAM" id="MobiDB-lite"/>
    </source>
</evidence>
<protein>
    <recommendedName>
        <fullName evidence="2">Excalibur calcium-binding domain-containing protein</fullName>
    </recommendedName>
</protein>
<feature type="compositionally biased region" description="Basic and acidic residues" evidence="1">
    <location>
        <begin position="60"/>
        <end position="71"/>
    </location>
</feature>
<sequence>MADLQGKVAAKDAAPPVVEVAAPEAAAPEAPKSVYYKNCTAAREAGAAPVRRGDPGYGSHLDRDGDGIGCE</sequence>
<dbReference type="PATRIC" id="fig|2033.6.peg.2660"/>
<proteinExistence type="predicted"/>
<feature type="region of interest" description="Disordered" evidence="1">
    <location>
        <begin position="45"/>
        <end position="71"/>
    </location>
</feature>
<reference evidence="3 4" key="1">
    <citation type="journal article" date="2016" name="Front. Microbiol.">
        <title>Genomic Resource of Rice Seed Associated Bacteria.</title>
        <authorList>
            <person name="Midha S."/>
            <person name="Bansal K."/>
            <person name="Sharma S."/>
            <person name="Kumar N."/>
            <person name="Patil P.P."/>
            <person name="Chaudhry V."/>
            <person name="Patil P.B."/>
        </authorList>
    </citation>
    <scope>NUCLEOTIDE SEQUENCE [LARGE SCALE GENOMIC DNA]</scope>
    <source>
        <strain evidence="3 4">NS220</strain>
    </source>
</reference>
<name>A0A147EXG4_MICTE</name>
<dbReference type="Proteomes" id="UP000075025">
    <property type="component" value="Unassembled WGS sequence"/>
</dbReference>
<gene>
    <name evidence="3" type="ORF">NS220_08260</name>
</gene>
<organism evidence="3 4">
    <name type="scientific">Microbacterium testaceum</name>
    <name type="common">Aureobacterium testaceum</name>
    <name type="synonym">Brevibacterium testaceum</name>
    <dbReference type="NCBI Taxonomy" id="2033"/>
    <lineage>
        <taxon>Bacteria</taxon>
        <taxon>Bacillati</taxon>
        <taxon>Actinomycetota</taxon>
        <taxon>Actinomycetes</taxon>
        <taxon>Micrococcales</taxon>
        <taxon>Microbacteriaceae</taxon>
        <taxon>Microbacterium</taxon>
    </lineage>
</organism>
<dbReference type="EMBL" id="LDRT01000049">
    <property type="protein sequence ID" value="KTR94689.1"/>
    <property type="molecule type" value="Genomic_DNA"/>
</dbReference>
<dbReference type="SMART" id="SM00894">
    <property type="entry name" value="Excalibur"/>
    <property type="match status" value="1"/>
</dbReference>